<comment type="caution">
    <text evidence="1">The sequence shown here is derived from an EMBL/GenBank/DDBJ whole genome shotgun (WGS) entry which is preliminary data.</text>
</comment>
<protein>
    <submittedName>
        <fullName evidence="1">Uncharacterized protein</fullName>
    </submittedName>
</protein>
<accession>A0ABU7H9W5</accession>
<dbReference type="Proteomes" id="UP001354227">
    <property type="component" value="Unassembled WGS sequence"/>
</dbReference>
<keyword evidence="2" id="KW-1185">Reference proteome</keyword>
<reference evidence="1" key="1">
    <citation type="submission" date="2024-01" db="EMBL/GenBank/DDBJ databases">
        <title>Unpublished Manusciprt.</title>
        <authorList>
            <person name="Duman M."/>
            <person name="Valdes E.G."/>
            <person name="Ajmi N."/>
            <person name="Altun S."/>
            <person name="Saticioglu I.B."/>
        </authorList>
    </citation>
    <scope>NUCLEOTIDE SEQUENCE</scope>
    <source>
        <strain evidence="1">137P</strain>
    </source>
</reference>
<organism evidence="1 2">
    <name type="scientific">Pseudomonas carassii</name>
    <dbReference type="NCBI Taxonomy" id="3115855"/>
    <lineage>
        <taxon>Bacteria</taxon>
        <taxon>Pseudomonadati</taxon>
        <taxon>Pseudomonadota</taxon>
        <taxon>Gammaproteobacteria</taxon>
        <taxon>Pseudomonadales</taxon>
        <taxon>Pseudomonadaceae</taxon>
        <taxon>Pseudomonas</taxon>
    </lineage>
</organism>
<evidence type="ECO:0000313" key="1">
    <source>
        <dbReference type="EMBL" id="MEE1887905.1"/>
    </source>
</evidence>
<proteinExistence type="predicted"/>
<sequence length="41" mass="4542">MALLGEGLTSDPVWQAAINDALDKQTSLVESVKTYLHEQLR</sequence>
<name>A0ABU7H9W5_9PSED</name>
<evidence type="ECO:0000313" key="2">
    <source>
        <dbReference type="Proteomes" id="UP001354227"/>
    </source>
</evidence>
<dbReference type="EMBL" id="JAZDCT010000009">
    <property type="protein sequence ID" value="MEE1887905.1"/>
    <property type="molecule type" value="Genomic_DNA"/>
</dbReference>
<dbReference type="RefSeq" id="WP_330103552.1">
    <property type="nucleotide sequence ID" value="NZ_JAZDCT010000009.1"/>
</dbReference>
<gene>
    <name evidence="1" type="ORF">V0R62_09535</name>
</gene>